<protein>
    <recommendedName>
        <fullName evidence="3">Lipoprotein</fullName>
    </recommendedName>
</protein>
<reference evidence="1" key="1">
    <citation type="submission" date="2023-07" db="EMBL/GenBank/DDBJ databases">
        <title>The genome sequence of Rhodocytophaga aerolata KACC 12507.</title>
        <authorList>
            <person name="Zhang X."/>
        </authorList>
    </citation>
    <scope>NUCLEOTIDE SEQUENCE</scope>
    <source>
        <strain evidence="1">KACC 12507</strain>
    </source>
</reference>
<dbReference type="PROSITE" id="PS51257">
    <property type="entry name" value="PROKAR_LIPOPROTEIN"/>
    <property type="match status" value="1"/>
</dbReference>
<comment type="caution">
    <text evidence="1">The sequence shown here is derived from an EMBL/GenBank/DDBJ whole genome shotgun (WGS) entry which is preliminary data.</text>
</comment>
<accession>A0ABT8QZ20</accession>
<name>A0ABT8QZ20_9BACT</name>
<proteinExistence type="predicted"/>
<evidence type="ECO:0000313" key="1">
    <source>
        <dbReference type="EMBL" id="MDO1445083.1"/>
    </source>
</evidence>
<evidence type="ECO:0008006" key="3">
    <source>
        <dbReference type="Google" id="ProtNLM"/>
    </source>
</evidence>
<gene>
    <name evidence="1" type="ORF">Q0590_02415</name>
</gene>
<evidence type="ECO:0000313" key="2">
    <source>
        <dbReference type="Proteomes" id="UP001168528"/>
    </source>
</evidence>
<dbReference type="EMBL" id="JAUKPO010000001">
    <property type="protein sequence ID" value="MDO1445083.1"/>
    <property type="molecule type" value="Genomic_DNA"/>
</dbReference>
<keyword evidence="2" id="KW-1185">Reference proteome</keyword>
<sequence length="188" mass="21219">MKIGNILIFILLAFLLFTSCYCDAPETGLVKISPSARAWISYHPEQSLIFARPFGQPDVLQVIQYTDSVENYIVGDECPDGMQEVIRALISSTTLNDTIRIEIINQRINIHKDIISLTYLVDDKLIFPKDQPGNYALLDSVVLAGKTFSQVLKARCLSCDQEKVTELYVAKETGLIGYVKNRELWTLQ</sequence>
<dbReference type="RefSeq" id="WP_302035879.1">
    <property type="nucleotide sequence ID" value="NZ_JAUKPO010000001.1"/>
</dbReference>
<dbReference type="Proteomes" id="UP001168528">
    <property type="component" value="Unassembled WGS sequence"/>
</dbReference>
<organism evidence="1 2">
    <name type="scientific">Rhodocytophaga aerolata</name>
    <dbReference type="NCBI Taxonomy" id="455078"/>
    <lineage>
        <taxon>Bacteria</taxon>
        <taxon>Pseudomonadati</taxon>
        <taxon>Bacteroidota</taxon>
        <taxon>Cytophagia</taxon>
        <taxon>Cytophagales</taxon>
        <taxon>Rhodocytophagaceae</taxon>
        <taxon>Rhodocytophaga</taxon>
    </lineage>
</organism>